<keyword evidence="7" id="KW-1185">Reference proteome</keyword>
<dbReference type="PANTHER" id="PTHR32114">
    <property type="entry name" value="ABC TRANSPORTER ABCH.3"/>
    <property type="match status" value="1"/>
</dbReference>
<gene>
    <name evidence="6" type="ORF">LKD71_01510</name>
</gene>
<keyword evidence="4" id="KW-0175">Coiled coil</keyword>
<dbReference type="InterPro" id="IPR025662">
    <property type="entry name" value="Sigma_54_int_dom_ATP-bd_1"/>
</dbReference>
<feature type="domain" description="Rad50/SbcC-type AAA" evidence="5">
    <location>
        <begin position="5"/>
        <end position="397"/>
    </location>
</feature>
<feature type="coiled-coil region" evidence="4">
    <location>
        <begin position="296"/>
        <end position="410"/>
    </location>
</feature>
<dbReference type="PROSITE" id="PS00675">
    <property type="entry name" value="SIGMA54_INTERACT_1"/>
    <property type="match status" value="1"/>
</dbReference>
<evidence type="ECO:0000256" key="4">
    <source>
        <dbReference type="SAM" id="Coils"/>
    </source>
</evidence>
<dbReference type="PANTHER" id="PTHR32114:SF2">
    <property type="entry name" value="ABC TRANSPORTER ABCH.3"/>
    <property type="match status" value="1"/>
</dbReference>
<dbReference type="Pfam" id="PF13476">
    <property type="entry name" value="AAA_23"/>
    <property type="match status" value="1"/>
</dbReference>
<organism evidence="6 7">
    <name type="scientific">Fusicatenibacter faecihominis</name>
    <dbReference type="NCBI Taxonomy" id="2881276"/>
    <lineage>
        <taxon>Bacteria</taxon>
        <taxon>Bacillati</taxon>
        <taxon>Bacillota</taxon>
        <taxon>Clostridia</taxon>
        <taxon>Lachnospirales</taxon>
        <taxon>Lachnospiraceae</taxon>
        <taxon>Fusicatenibacter</taxon>
    </lineage>
</organism>
<dbReference type="Gene3D" id="3.40.50.300">
    <property type="entry name" value="P-loop containing nucleotide triphosphate hydrolases"/>
    <property type="match status" value="2"/>
</dbReference>
<protein>
    <recommendedName>
        <fullName evidence="3">Nuclease SbcCD subunit C</fullName>
    </recommendedName>
</protein>
<dbReference type="EMBL" id="JAJEPR010000002">
    <property type="protein sequence ID" value="MCC2188512.1"/>
    <property type="molecule type" value="Genomic_DNA"/>
</dbReference>
<evidence type="ECO:0000256" key="1">
    <source>
        <dbReference type="ARBA" id="ARBA00006930"/>
    </source>
</evidence>
<accession>A0AAE3DQ74</accession>
<evidence type="ECO:0000256" key="3">
    <source>
        <dbReference type="ARBA" id="ARBA00013368"/>
    </source>
</evidence>
<comment type="similarity">
    <text evidence="1">Belongs to the SMC family. SbcC subfamily.</text>
</comment>
<dbReference type="SUPFAM" id="SSF52540">
    <property type="entry name" value="P-loop containing nucleoside triphosphate hydrolases"/>
    <property type="match status" value="1"/>
</dbReference>
<dbReference type="Proteomes" id="UP001197875">
    <property type="component" value="Unassembled WGS sequence"/>
</dbReference>
<evidence type="ECO:0000313" key="7">
    <source>
        <dbReference type="Proteomes" id="UP001197875"/>
    </source>
</evidence>
<dbReference type="RefSeq" id="WP_227614083.1">
    <property type="nucleotide sequence ID" value="NZ_JAJEPR010000002.1"/>
</dbReference>
<evidence type="ECO:0000259" key="5">
    <source>
        <dbReference type="Pfam" id="PF13476"/>
    </source>
</evidence>
<evidence type="ECO:0000256" key="2">
    <source>
        <dbReference type="ARBA" id="ARBA00011322"/>
    </source>
</evidence>
<dbReference type="GO" id="GO:0006302">
    <property type="term" value="P:double-strand break repair"/>
    <property type="evidence" value="ECO:0007669"/>
    <property type="project" value="InterPro"/>
</dbReference>
<evidence type="ECO:0000313" key="6">
    <source>
        <dbReference type="EMBL" id="MCC2188512.1"/>
    </source>
</evidence>
<dbReference type="AlphaFoldDB" id="A0AAE3DQ74"/>
<comment type="subunit">
    <text evidence="2">Heterodimer of SbcC and SbcD.</text>
</comment>
<sequence length="936" mass="107142">MKPLKLTLSAFGSYGGTEVVDFEAIGSGIFLITGDTGAGKTTLFDAITFCLFDETSGGKRDGEMMRSQYASDETSTYVEFTFLAGKDRYTVRRNPAYQRKSRRKNKDGIYALTREGAGVELTLPDGSIFKGKIPETNKKIAEIVGLDASQFLQIAMIAQGDFLRLLLAPSKERKEIFGKIFNTRIYGRIQAKLREAAGNLEEELSENRKDCLREFAALSALPESTEAEELQKLTENEERWGENAQVTIEAVQQDFSEKLALLKEQKKTVQDEIGKKELYQELQSRKINCGERMAAHESWILEKKLQEQELRKAAEEAAKALETRGAQVEAELLRIQSLLPDYQELENLEGRLKKAEADRKKLESASDFWQEKRKAGKEETEELKKVQESLEGTEKEIPDLEKRLRELSLAREACTGLQEQQELLLGLETSLRKKKAAAEQGLALYKKQAEEYNKLYTCFLAEQVGLIAGQLKEGEPCPVCGSREHPSPAKAVHQDVTQEKVDAAKERAESLQQELNRLKEGFVAEKQRFQVENAHLQEESARWFTEALSWKKEDQEKRREKEQVLDDESKALKKWREDLLKKKKRWEAGKERLKVLESETAVLEEKLEKTRAELEKARVSCELARKELELKRSRLPYPEKRKAEAVYQALDQEKRTLKTEANRSKAALDQLLEERNRHFGALESEKEEQNRLREALEAEEKKGILPETLSELKERKESLEEEERELDHLYRKNEAAAKEIAVLLKKREELTETYGMVGRLDRTANGKRRQAAGLDFQTYVQRRYFQAIIHEANRRLEVMTDRKFYLKCRDISDLKLQGEVGLDLDIYSCVTDSVRDVRTLSGGESFMAALAMALGMADIVQRTAGKVRLDAMFIDEGFGSLDEESREQAIRVLQELAGEERQVGIISHVEELKKQLDRKLVIRKDREGSHISLNIL</sequence>
<name>A0AAE3DQ74_9FIRM</name>
<dbReference type="InterPro" id="IPR038729">
    <property type="entry name" value="Rad50/SbcC_AAA"/>
</dbReference>
<dbReference type="GO" id="GO:0016887">
    <property type="term" value="F:ATP hydrolysis activity"/>
    <property type="evidence" value="ECO:0007669"/>
    <property type="project" value="InterPro"/>
</dbReference>
<dbReference type="Pfam" id="PF13558">
    <property type="entry name" value="SbcC_Walker_B"/>
    <property type="match status" value="1"/>
</dbReference>
<comment type="caution">
    <text evidence="6">The sequence shown here is derived from an EMBL/GenBank/DDBJ whole genome shotgun (WGS) entry which is preliminary data.</text>
</comment>
<reference evidence="6 7" key="1">
    <citation type="submission" date="2021-10" db="EMBL/GenBank/DDBJ databases">
        <title>Anaerobic single-cell dispensing facilitates the cultivation of human gut bacteria.</title>
        <authorList>
            <person name="Afrizal A."/>
        </authorList>
    </citation>
    <scope>NUCLEOTIDE SEQUENCE [LARGE SCALE GENOMIC DNA]</scope>
    <source>
        <strain evidence="6 7">CLA-AA-H277</strain>
    </source>
</reference>
<dbReference type="InterPro" id="IPR027417">
    <property type="entry name" value="P-loop_NTPase"/>
</dbReference>
<feature type="coiled-coil region" evidence="4">
    <location>
        <begin position="558"/>
        <end position="753"/>
    </location>
</feature>
<feature type="coiled-coil region" evidence="4">
    <location>
        <begin position="494"/>
        <end position="528"/>
    </location>
</feature>
<proteinExistence type="inferred from homology"/>